<feature type="region of interest" description="Disordered" evidence="1">
    <location>
        <begin position="776"/>
        <end position="904"/>
    </location>
</feature>
<dbReference type="RefSeq" id="WP_306059331.1">
    <property type="nucleotide sequence ID" value="NZ_CP120997.1"/>
</dbReference>
<feature type="compositionally biased region" description="Polar residues" evidence="1">
    <location>
        <begin position="691"/>
        <end position="700"/>
    </location>
</feature>
<feature type="region of interest" description="Disordered" evidence="1">
    <location>
        <begin position="572"/>
        <end position="740"/>
    </location>
</feature>
<feature type="compositionally biased region" description="Low complexity" evidence="1">
    <location>
        <begin position="818"/>
        <end position="830"/>
    </location>
</feature>
<dbReference type="Proteomes" id="UP001239522">
    <property type="component" value="Chromosome"/>
</dbReference>
<organism evidence="2 3">
    <name type="scientific">Streptomyces castrisilvae</name>
    <dbReference type="NCBI Taxonomy" id="3033811"/>
    <lineage>
        <taxon>Bacteria</taxon>
        <taxon>Bacillati</taxon>
        <taxon>Actinomycetota</taxon>
        <taxon>Actinomycetes</taxon>
        <taxon>Kitasatosporales</taxon>
        <taxon>Streptomycetaceae</taxon>
        <taxon>Streptomyces</taxon>
    </lineage>
</organism>
<feature type="compositionally biased region" description="Polar residues" evidence="1">
    <location>
        <begin position="848"/>
        <end position="879"/>
    </location>
</feature>
<reference evidence="2 3" key="1">
    <citation type="submission" date="2023-03" db="EMBL/GenBank/DDBJ databases">
        <title>Isolation and description of six Streptomyces strains from soil environments, able to metabolize different microbial glucans.</title>
        <authorList>
            <person name="Widen T."/>
            <person name="Larsbrink J."/>
        </authorList>
    </citation>
    <scope>NUCLEOTIDE SEQUENCE [LARGE SCALE GENOMIC DNA]</scope>
    <source>
        <strain evidence="2 3">Mut1</strain>
    </source>
</reference>
<evidence type="ECO:0000313" key="3">
    <source>
        <dbReference type="Proteomes" id="UP001239522"/>
    </source>
</evidence>
<feature type="compositionally biased region" description="Gly residues" evidence="1">
    <location>
        <begin position="942"/>
        <end position="960"/>
    </location>
</feature>
<evidence type="ECO:0000313" key="2">
    <source>
        <dbReference type="EMBL" id="WLQ37271.1"/>
    </source>
</evidence>
<feature type="region of interest" description="Disordered" evidence="1">
    <location>
        <begin position="925"/>
        <end position="1024"/>
    </location>
</feature>
<proteinExistence type="predicted"/>
<feature type="compositionally biased region" description="Polar residues" evidence="1">
    <location>
        <begin position="620"/>
        <end position="677"/>
    </location>
</feature>
<feature type="compositionally biased region" description="Low complexity" evidence="1">
    <location>
        <begin position="786"/>
        <end position="800"/>
    </location>
</feature>
<dbReference type="EMBL" id="CP120997">
    <property type="protein sequence ID" value="WLQ37271.1"/>
    <property type="molecule type" value="Genomic_DNA"/>
</dbReference>
<keyword evidence="3" id="KW-1185">Reference proteome</keyword>
<dbReference type="Gene3D" id="2.60.450.20">
    <property type="match status" value="1"/>
</dbReference>
<feature type="compositionally biased region" description="Polar residues" evidence="1">
    <location>
        <begin position="711"/>
        <end position="722"/>
    </location>
</feature>
<dbReference type="NCBIfam" id="NF038047">
    <property type="entry name" value="not_Tcp10"/>
    <property type="match status" value="1"/>
</dbReference>
<feature type="compositionally biased region" description="Polar residues" evidence="1">
    <location>
        <begin position="730"/>
        <end position="740"/>
    </location>
</feature>
<evidence type="ECO:0000256" key="1">
    <source>
        <dbReference type="SAM" id="MobiDB-lite"/>
    </source>
</evidence>
<dbReference type="Gene3D" id="1.20.120.20">
    <property type="entry name" value="Apolipoprotein"/>
    <property type="match status" value="1"/>
</dbReference>
<feature type="compositionally biased region" description="Low complexity" evidence="1">
    <location>
        <begin position="576"/>
        <end position="588"/>
    </location>
</feature>
<gene>
    <name evidence="2" type="ORF">P8A18_29235</name>
</gene>
<accession>A0ABY9HSI3</accession>
<sequence length="1051" mass="108995">MADDGKSTSGTPTYDPDDYYGQAITNFTGYTIPARSSLFNSLSSDSGDDFSDLKLFRMEISGQTMRAVSTDDYTRLSGFQQSTGEDYDLAFYDAGGDGAHDSVSLKKARIVMIGVGVGEDGRADLWGDGAISGGGEFEGSYSHVQWDSGPMAQYISGSKLALDELLNNHTTKGWSFSNLSVLDGNAVEFKSFEETGQSFDRAMQFFKDHSDVVNGWMKSLGEDQAAWKGKAASLFWHLLKELKTNYDGYVSQLGGRDYSPKNTTVGGYVPKSKLSDALAAAQTALKDAVTDLQTAWNSWAKDGKHDPHRHLVKVLDEVSAFVLKDNIQHVNVKTQYYGGYGGGGSYKTYSTTSEFKQTSAYGDLTQHTTWKKIADAAVKSWSDHADSVLKQPAIDALSNVKSAWADVTDAFDQEVTDKNSETLAEVLAKEEADIAKDEANANNDKLNDYLDGLNDNINTIGDGLNDLNDGLNDSLNDLGDGFKDLNDGLNDSLNGLGDGFKDLNDGLNDNLNGLNDGLNDSLNGINDGLNDSLNGLGDGLNGLGDGVNNLGDGLNNNFSTLNDGLNNGLGDGLGLNGDPDSPLGGPNPAALVPPITSLLNNDGLGNKDGKGGSSLLNTPLGGSTQLNDDGTLTTKFPDGSTQTIDPRTGLVTSTSPKGVTSTSQLNPGTSLLNPDGSTTTLNDDGTLTTTFPDGSSQTLDPKTGHVETLNPDGSLSESTLNPTDGAFSNPGGSTSQLNGDGTLTTKFPDGSMETLNPDTGQVTVTDPSGNVTTHQLNPGESFTNPDGSTTTLNNDGTLTTEFPDGSKQVLDPDTGRLTTTDAAGHTTTTDLNGDGPSLNTRIPDLDSLNHNGPDTDGLNTQGLDGPHTSSPLTHSSGLNTHGPGGSLNTSGGPDSNLDDYYDDYDSTPYGGGSLGSANPGAAALAGNPAAQSANGTPLNPMGMGGGGMPGMGGAGGGGQGTSERTRAVLTDPVGGARGGRGGRAAGVDEDEEIVYTRPTTSSSPYPVGGPGAAGQGCTTTESGDRAREAWLAEDDDVWGTDDGGAPAVIGR</sequence>
<dbReference type="InterPro" id="IPR047002">
    <property type="entry name" value="Tcp10_C_sf"/>
</dbReference>
<name>A0ABY9HSI3_9ACTN</name>
<feature type="compositionally biased region" description="Low complexity" evidence="1">
    <location>
        <begin position="678"/>
        <end position="690"/>
    </location>
</feature>
<feature type="compositionally biased region" description="Polar residues" evidence="1">
    <location>
        <begin position="776"/>
        <end position="785"/>
    </location>
</feature>
<feature type="compositionally biased region" description="Gly residues" evidence="1">
    <location>
        <begin position="975"/>
        <end position="984"/>
    </location>
</feature>
<protein>
    <submittedName>
        <fullName evidence="2">AAWKG family protein</fullName>
    </submittedName>
</protein>